<dbReference type="Pfam" id="PF01546">
    <property type="entry name" value="Peptidase_M20"/>
    <property type="match status" value="1"/>
</dbReference>
<dbReference type="Pfam" id="PF07687">
    <property type="entry name" value="M20_dimer"/>
    <property type="match status" value="1"/>
</dbReference>
<dbReference type="RefSeq" id="WP_069693135.1">
    <property type="nucleotide sequence ID" value="NZ_CP017147.1"/>
</dbReference>
<dbReference type="KEGG" id="bvv:BHK69_28970"/>
<dbReference type="GO" id="GO:0050118">
    <property type="term" value="F:N-acetyldiaminopimelate deacetylase activity"/>
    <property type="evidence" value="ECO:0007669"/>
    <property type="project" value="UniProtKB-ARBA"/>
</dbReference>
<comment type="cofactor">
    <cofactor evidence="2">
        <name>Mn(2+)</name>
        <dbReference type="ChEBI" id="CHEBI:29035"/>
    </cofactor>
    <text evidence="2">The Mn(2+) ion enhances activity.</text>
</comment>
<evidence type="ECO:0000259" key="3">
    <source>
        <dbReference type="Pfam" id="PF07687"/>
    </source>
</evidence>
<organism evidence="4 5">
    <name type="scientific">Bosea vaviloviae</name>
    <dbReference type="NCBI Taxonomy" id="1526658"/>
    <lineage>
        <taxon>Bacteria</taxon>
        <taxon>Pseudomonadati</taxon>
        <taxon>Pseudomonadota</taxon>
        <taxon>Alphaproteobacteria</taxon>
        <taxon>Hyphomicrobiales</taxon>
        <taxon>Boseaceae</taxon>
        <taxon>Bosea</taxon>
    </lineage>
</organism>
<dbReference type="NCBIfam" id="TIGR01891">
    <property type="entry name" value="amidohydrolases"/>
    <property type="match status" value="1"/>
</dbReference>
<feature type="binding site" evidence="2">
    <location>
        <position position="96"/>
    </location>
    <ligand>
        <name>Mn(2+)</name>
        <dbReference type="ChEBI" id="CHEBI:29035"/>
        <label>2</label>
    </ligand>
</feature>
<dbReference type="Gene3D" id="3.40.630.10">
    <property type="entry name" value="Zn peptidases"/>
    <property type="match status" value="1"/>
</dbReference>
<gene>
    <name evidence="4" type="ORF">BHK69_28970</name>
</gene>
<keyword evidence="2" id="KW-0479">Metal-binding</keyword>
<dbReference type="PANTHER" id="PTHR11014">
    <property type="entry name" value="PEPTIDASE M20 FAMILY MEMBER"/>
    <property type="match status" value="1"/>
</dbReference>
<dbReference type="SUPFAM" id="SSF53187">
    <property type="entry name" value="Zn-dependent exopeptidases"/>
    <property type="match status" value="1"/>
</dbReference>
<dbReference type="GO" id="GO:0046872">
    <property type="term" value="F:metal ion binding"/>
    <property type="evidence" value="ECO:0007669"/>
    <property type="project" value="UniProtKB-KW"/>
</dbReference>
<dbReference type="STRING" id="1526658.BHK69_28970"/>
<dbReference type="Proteomes" id="UP000094969">
    <property type="component" value="Chromosome"/>
</dbReference>
<dbReference type="InterPro" id="IPR017439">
    <property type="entry name" value="Amidohydrolase"/>
</dbReference>
<evidence type="ECO:0000256" key="1">
    <source>
        <dbReference type="ARBA" id="ARBA00022801"/>
    </source>
</evidence>
<feature type="binding site" evidence="2">
    <location>
        <position position="157"/>
    </location>
    <ligand>
        <name>Mn(2+)</name>
        <dbReference type="ChEBI" id="CHEBI:29035"/>
        <label>2</label>
    </ligand>
</feature>
<evidence type="ECO:0000313" key="4">
    <source>
        <dbReference type="EMBL" id="AOO83941.1"/>
    </source>
</evidence>
<protein>
    <submittedName>
        <fullName evidence="4">Amidohydrolase</fullName>
    </submittedName>
</protein>
<reference evidence="4 5" key="1">
    <citation type="journal article" date="2015" name="Antonie Van Leeuwenhoek">
        <title>Bosea vaviloviae sp. nov., a new species of slow-growing rhizobia isolated from nodules of the relict species Vavilovia formosa (Stev.) Fed.</title>
        <authorList>
            <person name="Safronova V.I."/>
            <person name="Kuznetsova I.G."/>
            <person name="Sazanova A.L."/>
            <person name="Kimeklis A.K."/>
            <person name="Belimov A.A."/>
            <person name="Andronov E.E."/>
            <person name="Pinaev A.G."/>
            <person name="Chizhevskaya E.P."/>
            <person name="Pukhaev A.R."/>
            <person name="Popov K.P."/>
            <person name="Willems A."/>
            <person name="Tikhonovich I.A."/>
        </authorList>
    </citation>
    <scope>NUCLEOTIDE SEQUENCE [LARGE SCALE GENOMIC DNA]</scope>
    <source>
        <strain evidence="4 5">Vaf18</strain>
    </source>
</reference>
<dbReference type="GO" id="GO:0019877">
    <property type="term" value="P:diaminopimelate biosynthetic process"/>
    <property type="evidence" value="ECO:0007669"/>
    <property type="project" value="UniProtKB-ARBA"/>
</dbReference>
<evidence type="ECO:0000256" key="2">
    <source>
        <dbReference type="PIRSR" id="PIRSR005962-1"/>
    </source>
</evidence>
<dbReference type="InterPro" id="IPR002933">
    <property type="entry name" value="Peptidase_M20"/>
</dbReference>
<accession>A0A1D7U987</accession>
<sequence length="391" mass="41797">MDRDLLDKLTAWRRHLHAHPELGRYEKATSAFVQEKLNELGVPFVAGIGGYGVVATLRRGTSDRSVGLRADMDALPIQEASDLPYKSGTANVMHACGHDGHTVSLLGAAALLARDESWSGTVQLVFQPAEEGAGGAQAMVADGLFERFPMERIFGLHNWPGLEAGAVAVHHGPVMSEPGRFQVTLKGTAGHAAKPDLTRDPIIAMGHLLVALQTIVARNVDPMDSAVVSVGQIHGGLAPNQIPTSVWIDGTYRTFKPTVRERVMARIRGISENIAATFEMEAVVEFSIGGLATINTPLEEEMAASAAKSAGLTLRRDIPASTTGEDFSWMLKERPGAYVWVGNGPARDGGELHNDRYDFNDAILPATAGWLAAVAKQSLEGELSNAPVSRT</sequence>
<proteinExistence type="predicted"/>
<evidence type="ECO:0000313" key="5">
    <source>
        <dbReference type="Proteomes" id="UP000094969"/>
    </source>
</evidence>
<dbReference type="SUPFAM" id="SSF55031">
    <property type="entry name" value="Bacterial exopeptidase dimerisation domain"/>
    <property type="match status" value="1"/>
</dbReference>
<dbReference type="EMBL" id="CP017147">
    <property type="protein sequence ID" value="AOO83941.1"/>
    <property type="molecule type" value="Genomic_DNA"/>
</dbReference>
<keyword evidence="5" id="KW-1185">Reference proteome</keyword>
<dbReference type="AlphaFoldDB" id="A0A1D7U987"/>
<dbReference type="InterPro" id="IPR036264">
    <property type="entry name" value="Bact_exopeptidase_dim_dom"/>
</dbReference>
<dbReference type="Gene3D" id="3.30.70.360">
    <property type="match status" value="1"/>
</dbReference>
<dbReference type="PIRSF" id="PIRSF005962">
    <property type="entry name" value="Pept_M20D_amidohydro"/>
    <property type="match status" value="1"/>
</dbReference>
<feature type="binding site" evidence="2">
    <location>
        <position position="131"/>
    </location>
    <ligand>
        <name>Mn(2+)</name>
        <dbReference type="ChEBI" id="CHEBI:29035"/>
        <label>2</label>
    </ligand>
</feature>
<feature type="binding site" evidence="2">
    <location>
        <position position="353"/>
    </location>
    <ligand>
        <name>Mn(2+)</name>
        <dbReference type="ChEBI" id="CHEBI:29035"/>
        <label>2</label>
    </ligand>
</feature>
<dbReference type="InterPro" id="IPR011650">
    <property type="entry name" value="Peptidase_M20_dimer"/>
</dbReference>
<dbReference type="FunFam" id="3.30.70.360:FF:000001">
    <property type="entry name" value="N-acetyldiaminopimelate deacetylase"/>
    <property type="match status" value="1"/>
</dbReference>
<feature type="binding site" evidence="2">
    <location>
        <position position="98"/>
    </location>
    <ligand>
        <name>Mn(2+)</name>
        <dbReference type="ChEBI" id="CHEBI:29035"/>
        <label>2</label>
    </ligand>
</feature>
<dbReference type="OrthoDB" id="9777385at2"/>
<dbReference type="PANTHER" id="PTHR11014:SF63">
    <property type="entry name" value="METALLOPEPTIDASE, PUTATIVE (AFU_ORTHOLOGUE AFUA_6G09600)-RELATED"/>
    <property type="match status" value="1"/>
</dbReference>
<feature type="domain" description="Peptidase M20 dimerisation" evidence="3">
    <location>
        <begin position="181"/>
        <end position="275"/>
    </location>
</feature>
<keyword evidence="1 4" id="KW-0378">Hydrolase</keyword>
<keyword evidence="2" id="KW-0464">Manganese</keyword>
<name>A0A1D7U987_9HYPH</name>